<feature type="chain" id="PRO_5037296446" evidence="3">
    <location>
        <begin position="20"/>
        <end position="400"/>
    </location>
</feature>
<proteinExistence type="predicted"/>
<organism evidence="4 5">
    <name type="scientific">Panagrolaimus davidi</name>
    <dbReference type="NCBI Taxonomy" id="227884"/>
    <lineage>
        <taxon>Eukaryota</taxon>
        <taxon>Metazoa</taxon>
        <taxon>Ecdysozoa</taxon>
        <taxon>Nematoda</taxon>
        <taxon>Chromadorea</taxon>
        <taxon>Rhabditida</taxon>
        <taxon>Tylenchina</taxon>
        <taxon>Panagrolaimomorpha</taxon>
        <taxon>Panagrolaimoidea</taxon>
        <taxon>Panagrolaimidae</taxon>
        <taxon>Panagrolaimus</taxon>
    </lineage>
</organism>
<feature type="compositionally biased region" description="Polar residues" evidence="2">
    <location>
        <begin position="79"/>
        <end position="95"/>
    </location>
</feature>
<keyword evidence="3" id="KW-0732">Signal</keyword>
<reference evidence="5" key="1">
    <citation type="submission" date="2022-11" db="UniProtKB">
        <authorList>
            <consortium name="WormBaseParasite"/>
        </authorList>
    </citation>
    <scope>IDENTIFICATION</scope>
</reference>
<dbReference type="Proteomes" id="UP000887578">
    <property type="component" value="Unplaced"/>
</dbReference>
<keyword evidence="1" id="KW-0175">Coiled coil</keyword>
<evidence type="ECO:0000256" key="1">
    <source>
        <dbReference type="SAM" id="Coils"/>
    </source>
</evidence>
<accession>A0A914Q3T5</accession>
<evidence type="ECO:0000256" key="3">
    <source>
        <dbReference type="SAM" id="SignalP"/>
    </source>
</evidence>
<protein>
    <submittedName>
        <fullName evidence="5">Uncharacterized protein</fullName>
    </submittedName>
</protein>
<feature type="coiled-coil region" evidence="1">
    <location>
        <begin position="364"/>
        <end position="395"/>
    </location>
</feature>
<feature type="region of interest" description="Disordered" evidence="2">
    <location>
        <begin position="56"/>
        <end position="124"/>
    </location>
</feature>
<evidence type="ECO:0000313" key="5">
    <source>
        <dbReference type="WBParaSite" id="PDA_v2.g23587.t1"/>
    </source>
</evidence>
<feature type="signal peptide" evidence="3">
    <location>
        <begin position="1"/>
        <end position="19"/>
    </location>
</feature>
<feature type="compositionally biased region" description="Polar residues" evidence="2">
    <location>
        <begin position="107"/>
        <end position="124"/>
    </location>
</feature>
<evidence type="ECO:0000313" key="4">
    <source>
        <dbReference type="Proteomes" id="UP000887578"/>
    </source>
</evidence>
<evidence type="ECO:0000256" key="2">
    <source>
        <dbReference type="SAM" id="MobiDB-lite"/>
    </source>
</evidence>
<dbReference type="WBParaSite" id="PDA_v2.g23587.t1">
    <property type="protein sequence ID" value="PDA_v2.g23587.t1"/>
    <property type="gene ID" value="PDA_v2.g23587"/>
</dbReference>
<feature type="compositionally biased region" description="Polar residues" evidence="2">
    <location>
        <begin position="56"/>
        <end position="68"/>
    </location>
</feature>
<dbReference type="AlphaFoldDB" id="A0A914Q3T5"/>
<sequence>MTIKIKLIFIYGLIYVGNGCLQNGVSNKCNCDGQRSCRYCSNNLYSTDGLLDSNQLKQYSSSYPPSTSLRRKEPEHEQSQLQQLPRPTSSESLQQYPPPDNIYLPDSSLSNSEDNVESTTTTTLYPSQEYANMIYGNNFYYKQQNSDFEESDSPLSRPLTSEFQTNQNTIIDNDSYLKIPTNSDNQIPYQKLEILERPISSPYSPPPPPFEVPSNKNTFSPIEDNTTISDQIPFEKYEIEPRPASTFPKDLPPSSPAKATEPKKPDSFNPLLVISPAISGSGLGVGILSFFKPNPVEIEVKMNSLRKHFELYLNEPNQFHTNSFKNICLDTSYNPIKLMRVLLYGHCEAVVNGPGDEAERTKLAENLEQNFNVLLDDLNEKRLNMSNTAENSTSEDVRII</sequence>
<name>A0A914Q3T5_9BILA</name>
<feature type="region of interest" description="Disordered" evidence="2">
    <location>
        <begin position="242"/>
        <end position="266"/>
    </location>
</feature>
<keyword evidence="4" id="KW-1185">Reference proteome</keyword>